<dbReference type="InterPro" id="IPR032710">
    <property type="entry name" value="NTF2-like_dom_sf"/>
</dbReference>
<dbReference type="AlphaFoldDB" id="A0A1W2AVQ4"/>
<dbReference type="Gene3D" id="3.10.450.50">
    <property type="match status" value="1"/>
</dbReference>
<protein>
    <recommendedName>
        <fullName evidence="3">DUF4440 domain-containing protein</fullName>
    </recommendedName>
</protein>
<dbReference type="SUPFAM" id="SSF54427">
    <property type="entry name" value="NTF2-like"/>
    <property type="match status" value="1"/>
</dbReference>
<keyword evidence="2" id="KW-1185">Reference proteome</keyword>
<evidence type="ECO:0000313" key="2">
    <source>
        <dbReference type="Proteomes" id="UP000192393"/>
    </source>
</evidence>
<proteinExistence type="predicted"/>
<dbReference type="STRING" id="1434700.SAMN06296427_10597"/>
<gene>
    <name evidence="1" type="ORF">SAMN06296427_10597</name>
</gene>
<evidence type="ECO:0000313" key="1">
    <source>
        <dbReference type="EMBL" id="SMC64572.1"/>
    </source>
</evidence>
<sequence>MLASVSFAQSANESEFKKLVENSFQEIWSNMDESKISKYYTEDFLLLEDGEIWNNDSVKVAINDIKSRFQSEENKMHKFERINRFEFLKSHSDNNSGWIAYHNYADIKMNETSIAKIHWIETAMFIKDKNGWRIQALHSTPFKEKEK</sequence>
<accession>A0A1W2AVQ4</accession>
<dbReference type="Proteomes" id="UP000192393">
    <property type="component" value="Unassembled WGS sequence"/>
</dbReference>
<organism evidence="1 2">
    <name type="scientific">Moheibacter sediminis</name>
    <dbReference type="NCBI Taxonomy" id="1434700"/>
    <lineage>
        <taxon>Bacteria</taxon>
        <taxon>Pseudomonadati</taxon>
        <taxon>Bacteroidota</taxon>
        <taxon>Flavobacteriia</taxon>
        <taxon>Flavobacteriales</taxon>
        <taxon>Weeksellaceae</taxon>
        <taxon>Moheibacter</taxon>
    </lineage>
</organism>
<name>A0A1W2AVQ4_9FLAO</name>
<dbReference type="EMBL" id="FWXS01000005">
    <property type="protein sequence ID" value="SMC64572.1"/>
    <property type="molecule type" value="Genomic_DNA"/>
</dbReference>
<evidence type="ECO:0008006" key="3">
    <source>
        <dbReference type="Google" id="ProtNLM"/>
    </source>
</evidence>
<reference evidence="1 2" key="1">
    <citation type="submission" date="2017-04" db="EMBL/GenBank/DDBJ databases">
        <authorList>
            <person name="Afonso C.L."/>
            <person name="Miller P.J."/>
            <person name="Scott M.A."/>
            <person name="Spackman E."/>
            <person name="Goraichik I."/>
            <person name="Dimitrov K.M."/>
            <person name="Suarez D.L."/>
            <person name="Swayne D.E."/>
        </authorList>
    </citation>
    <scope>NUCLEOTIDE SEQUENCE [LARGE SCALE GENOMIC DNA]</scope>
    <source>
        <strain evidence="1 2">CGMCC 1.12708</strain>
    </source>
</reference>